<name>B0CAJ8_ACAM1</name>
<dbReference type="AlphaFoldDB" id="B0CAJ8"/>
<dbReference type="Proteomes" id="UP000000268">
    <property type="component" value="Chromosome"/>
</dbReference>
<protein>
    <submittedName>
        <fullName evidence="1">Uncharacterized protein</fullName>
    </submittedName>
</protein>
<proteinExistence type="predicted"/>
<accession>B0CAJ8</accession>
<dbReference type="EMBL" id="CP000828">
    <property type="protein sequence ID" value="ABW29064.1"/>
    <property type="molecule type" value="Genomic_DNA"/>
</dbReference>
<gene>
    <name evidence="1" type="ordered locus">AM1_4083</name>
</gene>
<evidence type="ECO:0000313" key="2">
    <source>
        <dbReference type="Proteomes" id="UP000000268"/>
    </source>
</evidence>
<sequence>METYQAFCIVRAIATDKTTPQKDIASRSIHWEKFWLQCIWL</sequence>
<dbReference type="KEGG" id="amr:AM1_4083"/>
<dbReference type="HOGENOM" id="CLU_3264067_0_0_3"/>
<evidence type="ECO:0000313" key="1">
    <source>
        <dbReference type="EMBL" id="ABW29064.1"/>
    </source>
</evidence>
<reference evidence="1 2" key="1">
    <citation type="journal article" date="2008" name="Proc. Natl. Acad. Sci. U.S.A.">
        <title>Niche adaptation and genome expansion in the chlorophyll d-producing cyanobacterium Acaryochloris marina.</title>
        <authorList>
            <person name="Swingley W.D."/>
            <person name="Chen M."/>
            <person name="Cheung P.C."/>
            <person name="Conrad A.L."/>
            <person name="Dejesa L.C."/>
            <person name="Hao J."/>
            <person name="Honchak B.M."/>
            <person name="Karbach L.E."/>
            <person name="Kurdoglu A."/>
            <person name="Lahiri S."/>
            <person name="Mastrian S.D."/>
            <person name="Miyashita H."/>
            <person name="Page L."/>
            <person name="Ramakrishna P."/>
            <person name="Satoh S."/>
            <person name="Sattley W.M."/>
            <person name="Shimada Y."/>
            <person name="Taylor H.L."/>
            <person name="Tomo T."/>
            <person name="Tsuchiya T."/>
            <person name="Wang Z.T."/>
            <person name="Raymond J."/>
            <person name="Mimuro M."/>
            <person name="Blankenship R.E."/>
            <person name="Touchman J.W."/>
        </authorList>
    </citation>
    <scope>NUCLEOTIDE SEQUENCE [LARGE SCALE GENOMIC DNA]</scope>
    <source>
        <strain evidence="2">MBIC 11017</strain>
    </source>
</reference>
<keyword evidence="2" id="KW-1185">Reference proteome</keyword>
<organism evidence="1 2">
    <name type="scientific">Acaryochloris marina (strain MBIC 11017)</name>
    <dbReference type="NCBI Taxonomy" id="329726"/>
    <lineage>
        <taxon>Bacteria</taxon>
        <taxon>Bacillati</taxon>
        <taxon>Cyanobacteriota</taxon>
        <taxon>Cyanophyceae</taxon>
        <taxon>Acaryochloridales</taxon>
        <taxon>Acaryochloridaceae</taxon>
        <taxon>Acaryochloris</taxon>
    </lineage>
</organism>
<dbReference type="STRING" id="329726.AM1_4083"/>